<comment type="cofactor">
    <cofactor evidence="1 6">
        <name>heme</name>
        <dbReference type="ChEBI" id="CHEBI:30413"/>
    </cofactor>
</comment>
<dbReference type="InterPro" id="IPR050121">
    <property type="entry name" value="Cytochrome_P450_monoxygenase"/>
</dbReference>
<evidence type="ECO:0000313" key="8">
    <source>
        <dbReference type="EMBL" id="KAF5678137.1"/>
    </source>
</evidence>
<reference evidence="8 9" key="1">
    <citation type="submission" date="2020-05" db="EMBL/GenBank/DDBJ databases">
        <title>Identification and distribution of gene clusters putatively required for synthesis of sphingolipid metabolism inhibitors in phylogenetically diverse species of the filamentous fungus Fusarium.</title>
        <authorList>
            <person name="Kim H.-S."/>
            <person name="Busman M."/>
            <person name="Brown D.W."/>
            <person name="Divon H."/>
            <person name="Uhlig S."/>
            <person name="Proctor R.H."/>
        </authorList>
    </citation>
    <scope>NUCLEOTIDE SEQUENCE [LARGE SCALE GENOMIC DNA]</scope>
    <source>
        <strain evidence="8 9">NRRL 20693</strain>
    </source>
</reference>
<sequence>MNWHLRSPLRVFDGPFLARYTGLWWLYHACNGESHLVEKELHKKYGPYVLIAPNTIITDDIDLIKPMFKRGGGFQKSNFYRASYNTVYDEESKGWRKKLNLFSEIDAAKHQEIRRPISNLYSEGFIKTLEPQMDTVVELSVEKMRERSGSGKETGRSFDLGKHIKLFFWDTLGYITFSELPGYVKKGCDFDGSISLAERTMDDFVMRAVMPCLDPILNNRLFRLGPPGFDTMGKKAAQHVEKRSISNETIDDFLGKLIETGEDTTEIVSWMMINMIAGADTTSSIVISLFYFGLKNPSIWKRMTEEIRGADLLSGASCSYDKAKKLTYLEAVFREVLRHQPAVSMGLPRVVPPEGLIHKGYFFPGGIELSMNPFTTGRNRSVYGDDAEIFNPERWLRRDEEGIGQFKERRKRMDDADISFGSGRRKCIGEVMAHFLTLKIVVTLISCFDFNLANSSETLKVKNSFFIRQEGLVVNFCQRCE</sequence>
<dbReference type="Pfam" id="PF00067">
    <property type="entry name" value="p450"/>
    <property type="match status" value="1"/>
</dbReference>
<evidence type="ECO:0000256" key="2">
    <source>
        <dbReference type="ARBA" id="ARBA00010617"/>
    </source>
</evidence>
<dbReference type="PRINTS" id="PR00463">
    <property type="entry name" value="EP450I"/>
</dbReference>
<keyword evidence="9" id="KW-1185">Reference proteome</keyword>
<feature type="binding site" description="axial binding residue" evidence="6">
    <location>
        <position position="427"/>
    </location>
    <ligand>
        <name>heme</name>
        <dbReference type="ChEBI" id="CHEBI:30413"/>
    </ligand>
    <ligandPart>
        <name>Fe</name>
        <dbReference type="ChEBI" id="CHEBI:18248"/>
    </ligandPart>
</feature>
<keyword evidence="3 6" id="KW-0349">Heme</keyword>
<keyword evidence="7 8" id="KW-0503">Monooxygenase</keyword>
<dbReference type="PRINTS" id="PR00385">
    <property type="entry name" value="P450"/>
</dbReference>
<dbReference type="OrthoDB" id="3934656at2759"/>
<gene>
    <name evidence="8" type="ORF">FHETE_1367</name>
</gene>
<dbReference type="Gene3D" id="1.10.630.10">
    <property type="entry name" value="Cytochrome P450"/>
    <property type="match status" value="1"/>
</dbReference>
<evidence type="ECO:0000256" key="6">
    <source>
        <dbReference type="PIRSR" id="PIRSR602401-1"/>
    </source>
</evidence>
<dbReference type="InterPro" id="IPR001128">
    <property type="entry name" value="Cyt_P450"/>
</dbReference>
<evidence type="ECO:0000313" key="9">
    <source>
        <dbReference type="Proteomes" id="UP000567885"/>
    </source>
</evidence>
<dbReference type="PROSITE" id="PS00086">
    <property type="entry name" value="CYTOCHROME_P450"/>
    <property type="match status" value="1"/>
</dbReference>
<proteinExistence type="inferred from homology"/>
<dbReference type="GO" id="GO:0020037">
    <property type="term" value="F:heme binding"/>
    <property type="evidence" value="ECO:0007669"/>
    <property type="project" value="InterPro"/>
</dbReference>
<organism evidence="8 9">
    <name type="scientific">Fusarium heterosporum</name>
    <dbReference type="NCBI Taxonomy" id="42747"/>
    <lineage>
        <taxon>Eukaryota</taxon>
        <taxon>Fungi</taxon>
        <taxon>Dikarya</taxon>
        <taxon>Ascomycota</taxon>
        <taxon>Pezizomycotina</taxon>
        <taxon>Sordariomycetes</taxon>
        <taxon>Hypocreomycetidae</taxon>
        <taxon>Hypocreales</taxon>
        <taxon>Nectriaceae</taxon>
        <taxon>Fusarium</taxon>
        <taxon>Fusarium heterosporum species complex</taxon>
    </lineage>
</organism>
<dbReference type="EMBL" id="JAAGWQ010000020">
    <property type="protein sequence ID" value="KAF5678137.1"/>
    <property type="molecule type" value="Genomic_DNA"/>
</dbReference>
<dbReference type="PANTHER" id="PTHR24305:SF232">
    <property type="entry name" value="P450, PUTATIVE (EUROFUNG)-RELATED"/>
    <property type="match status" value="1"/>
</dbReference>
<evidence type="ECO:0000256" key="7">
    <source>
        <dbReference type="RuleBase" id="RU000461"/>
    </source>
</evidence>
<dbReference type="InterPro" id="IPR017972">
    <property type="entry name" value="Cyt_P450_CS"/>
</dbReference>
<dbReference type="AlphaFoldDB" id="A0A8H5WWG2"/>
<comment type="caution">
    <text evidence="8">The sequence shown here is derived from an EMBL/GenBank/DDBJ whole genome shotgun (WGS) entry which is preliminary data.</text>
</comment>
<protein>
    <submittedName>
        <fullName evidence="8">Benzoate 4-monooxygenase cytochrome P450</fullName>
    </submittedName>
</protein>
<keyword evidence="4 6" id="KW-0479">Metal-binding</keyword>
<dbReference type="GO" id="GO:0005506">
    <property type="term" value="F:iron ion binding"/>
    <property type="evidence" value="ECO:0007669"/>
    <property type="project" value="InterPro"/>
</dbReference>
<evidence type="ECO:0000256" key="3">
    <source>
        <dbReference type="ARBA" id="ARBA00022617"/>
    </source>
</evidence>
<dbReference type="Proteomes" id="UP000567885">
    <property type="component" value="Unassembled WGS sequence"/>
</dbReference>
<dbReference type="GO" id="GO:0004497">
    <property type="term" value="F:monooxygenase activity"/>
    <property type="evidence" value="ECO:0007669"/>
    <property type="project" value="UniProtKB-KW"/>
</dbReference>
<dbReference type="PANTHER" id="PTHR24305">
    <property type="entry name" value="CYTOCHROME P450"/>
    <property type="match status" value="1"/>
</dbReference>
<dbReference type="SUPFAM" id="SSF48264">
    <property type="entry name" value="Cytochrome P450"/>
    <property type="match status" value="1"/>
</dbReference>
<accession>A0A8H5WWG2</accession>
<keyword evidence="7" id="KW-0560">Oxidoreductase</keyword>
<evidence type="ECO:0000256" key="5">
    <source>
        <dbReference type="ARBA" id="ARBA00023004"/>
    </source>
</evidence>
<dbReference type="GO" id="GO:0016705">
    <property type="term" value="F:oxidoreductase activity, acting on paired donors, with incorporation or reduction of molecular oxygen"/>
    <property type="evidence" value="ECO:0007669"/>
    <property type="project" value="InterPro"/>
</dbReference>
<evidence type="ECO:0000256" key="4">
    <source>
        <dbReference type="ARBA" id="ARBA00022723"/>
    </source>
</evidence>
<dbReference type="InterPro" id="IPR036396">
    <property type="entry name" value="Cyt_P450_sf"/>
</dbReference>
<name>A0A8H5WWG2_FUSHE</name>
<keyword evidence="5 6" id="KW-0408">Iron</keyword>
<evidence type="ECO:0000256" key="1">
    <source>
        <dbReference type="ARBA" id="ARBA00001971"/>
    </source>
</evidence>
<dbReference type="InterPro" id="IPR002401">
    <property type="entry name" value="Cyt_P450_E_grp-I"/>
</dbReference>
<comment type="similarity">
    <text evidence="2 7">Belongs to the cytochrome P450 family.</text>
</comment>